<evidence type="ECO:0000256" key="2">
    <source>
        <dbReference type="ARBA" id="ARBA00004167"/>
    </source>
</evidence>
<dbReference type="PANTHER" id="PTHR14155:SF576">
    <property type="entry name" value="E3 UBIQUITIN-PROTEIN LIGASE ATL6-LIKE"/>
    <property type="match status" value="1"/>
</dbReference>
<evidence type="ECO:0000256" key="14">
    <source>
        <dbReference type="PROSITE-ProRule" id="PRU00175"/>
    </source>
</evidence>
<proteinExistence type="inferred from homology"/>
<dbReference type="FunFam" id="3.30.40.10:FF:000187">
    <property type="entry name" value="E3 ubiquitin-protein ligase ATL6"/>
    <property type="match status" value="1"/>
</dbReference>
<accession>W9SI91</accession>
<evidence type="ECO:0000256" key="1">
    <source>
        <dbReference type="ARBA" id="ARBA00000900"/>
    </source>
</evidence>
<dbReference type="InterPro" id="IPR053238">
    <property type="entry name" value="RING-H2_zinc_finger"/>
</dbReference>
<evidence type="ECO:0000256" key="3">
    <source>
        <dbReference type="ARBA" id="ARBA00004906"/>
    </source>
</evidence>
<evidence type="ECO:0000256" key="7">
    <source>
        <dbReference type="ARBA" id="ARBA00022723"/>
    </source>
</evidence>
<comment type="pathway">
    <text evidence="3">Protein modification; protein ubiquitination.</text>
</comment>
<gene>
    <name evidence="18" type="ORF">L484_019817</name>
</gene>
<evidence type="ECO:0000256" key="10">
    <source>
        <dbReference type="ARBA" id="ARBA00022833"/>
    </source>
</evidence>
<keyword evidence="5" id="KW-0808">Transferase</keyword>
<sequence>MKKKRGDPDRSIHCDNIRWRGMMSPRGMIILLSAVQHRGVGAQPSTELQNSSYGYLANFNSSMAIVIVFLVCAFFLLGFFSVYLRRCAETRVATSTGAPTTARASRRRRGLDPALIETFPILVYSAIKSLKGSLECAVCLSEFEDGDTLRLLPKCGHVFHPDCIEAWLASHVTCPVCRSKLSAESTETATCRQLNDEESNVREGSSESVTDGDRAVVISVDEIQVNRPPRRLPRSHSTGHSVSRLGQCTERYTLRELAMKRCSSYDVVLPWVGTGSDRQTGRFFSRGNRSVKSPKGGGDGSETEGEFVGTPLRSVSLPFDCRDVKGENKAAEGSPSPILLV</sequence>
<comment type="subcellular location">
    <subcellularLocation>
        <location evidence="2">Membrane</location>
        <topology evidence="2">Single-pass membrane protein</topology>
    </subcellularLocation>
</comment>
<comment type="similarity">
    <text evidence="13">Belongs to the RING-type zinc finger family. ATL subfamily.</text>
</comment>
<dbReference type="GO" id="GO:0061630">
    <property type="term" value="F:ubiquitin protein ligase activity"/>
    <property type="evidence" value="ECO:0007669"/>
    <property type="project" value="UniProtKB-EC"/>
</dbReference>
<protein>
    <recommendedName>
        <fullName evidence="4">RING-type E3 ubiquitin transferase</fullName>
        <ecNumber evidence="4">2.3.2.27</ecNumber>
    </recommendedName>
</protein>
<feature type="transmembrane region" description="Helical" evidence="16">
    <location>
        <begin position="65"/>
        <end position="84"/>
    </location>
</feature>
<evidence type="ECO:0000256" key="4">
    <source>
        <dbReference type="ARBA" id="ARBA00012483"/>
    </source>
</evidence>
<dbReference type="GO" id="GO:0016020">
    <property type="term" value="C:membrane"/>
    <property type="evidence" value="ECO:0007669"/>
    <property type="project" value="UniProtKB-SubCell"/>
</dbReference>
<organism evidence="18 19">
    <name type="scientific">Morus notabilis</name>
    <dbReference type="NCBI Taxonomy" id="981085"/>
    <lineage>
        <taxon>Eukaryota</taxon>
        <taxon>Viridiplantae</taxon>
        <taxon>Streptophyta</taxon>
        <taxon>Embryophyta</taxon>
        <taxon>Tracheophyta</taxon>
        <taxon>Spermatophyta</taxon>
        <taxon>Magnoliopsida</taxon>
        <taxon>eudicotyledons</taxon>
        <taxon>Gunneridae</taxon>
        <taxon>Pentapetalae</taxon>
        <taxon>rosids</taxon>
        <taxon>fabids</taxon>
        <taxon>Rosales</taxon>
        <taxon>Moraceae</taxon>
        <taxon>Moreae</taxon>
        <taxon>Morus</taxon>
    </lineage>
</organism>
<keyword evidence="12 16" id="KW-0472">Membrane</keyword>
<keyword evidence="11 16" id="KW-1133">Transmembrane helix</keyword>
<evidence type="ECO:0000256" key="13">
    <source>
        <dbReference type="ARBA" id="ARBA00024209"/>
    </source>
</evidence>
<dbReference type="KEGG" id="mnt:21402736"/>
<keyword evidence="6 16" id="KW-0812">Transmembrane</keyword>
<dbReference type="EMBL" id="KE345620">
    <property type="protein sequence ID" value="EXC09720.1"/>
    <property type="molecule type" value="Genomic_DNA"/>
</dbReference>
<dbReference type="PANTHER" id="PTHR14155">
    <property type="entry name" value="RING FINGER DOMAIN-CONTAINING"/>
    <property type="match status" value="1"/>
</dbReference>
<dbReference type="SMART" id="SM01197">
    <property type="entry name" value="FANCL_C"/>
    <property type="match status" value="1"/>
</dbReference>
<keyword evidence="9" id="KW-0833">Ubl conjugation pathway</keyword>
<dbReference type="OrthoDB" id="8062037at2759"/>
<dbReference type="Gene3D" id="3.30.40.10">
    <property type="entry name" value="Zinc/RING finger domain, C3HC4 (zinc finger)"/>
    <property type="match status" value="1"/>
</dbReference>
<evidence type="ECO:0000256" key="15">
    <source>
        <dbReference type="SAM" id="MobiDB-lite"/>
    </source>
</evidence>
<dbReference type="PROSITE" id="PS50089">
    <property type="entry name" value="ZF_RING_2"/>
    <property type="match status" value="1"/>
</dbReference>
<evidence type="ECO:0000259" key="17">
    <source>
        <dbReference type="PROSITE" id="PS50089"/>
    </source>
</evidence>
<dbReference type="GO" id="GO:0008270">
    <property type="term" value="F:zinc ion binding"/>
    <property type="evidence" value="ECO:0007669"/>
    <property type="project" value="UniProtKB-KW"/>
</dbReference>
<dbReference type="AlphaFoldDB" id="W9SI91"/>
<feature type="domain" description="RING-type" evidence="17">
    <location>
        <begin position="136"/>
        <end position="178"/>
    </location>
</feature>
<keyword evidence="7" id="KW-0479">Metal-binding</keyword>
<dbReference type="EC" id="2.3.2.27" evidence="4"/>
<evidence type="ECO:0000313" key="19">
    <source>
        <dbReference type="Proteomes" id="UP000030645"/>
    </source>
</evidence>
<dbReference type="InterPro" id="IPR001841">
    <property type="entry name" value="Znf_RING"/>
</dbReference>
<keyword evidence="19" id="KW-1185">Reference proteome</keyword>
<dbReference type="InterPro" id="IPR013083">
    <property type="entry name" value="Znf_RING/FYVE/PHD"/>
</dbReference>
<feature type="region of interest" description="Disordered" evidence="15">
    <location>
        <begin position="279"/>
        <end position="309"/>
    </location>
</feature>
<dbReference type="eggNOG" id="KOG0800">
    <property type="taxonomic scope" value="Eukaryota"/>
</dbReference>
<keyword evidence="10" id="KW-0862">Zinc</keyword>
<comment type="catalytic activity">
    <reaction evidence="1">
        <text>S-ubiquitinyl-[E2 ubiquitin-conjugating enzyme]-L-cysteine + [acceptor protein]-L-lysine = [E2 ubiquitin-conjugating enzyme]-L-cysteine + N(6)-ubiquitinyl-[acceptor protein]-L-lysine.</text>
        <dbReference type="EC" id="2.3.2.27"/>
    </reaction>
</comment>
<evidence type="ECO:0000256" key="16">
    <source>
        <dbReference type="SAM" id="Phobius"/>
    </source>
</evidence>
<reference evidence="19" key="1">
    <citation type="submission" date="2013-01" db="EMBL/GenBank/DDBJ databases">
        <title>Draft Genome Sequence of a Mulberry Tree, Morus notabilis C.K. Schneid.</title>
        <authorList>
            <person name="He N."/>
            <person name="Zhao S."/>
        </authorList>
    </citation>
    <scope>NUCLEOTIDE SEQUENCE</scope>
</reference>
<evidence type="ECO:0000256" key="8">
    <source>
        <dbReference type="ARBA" id="ARBA00022771"/>
    </source>
</evidence>
<evidence type="ECO:0000256" key="9">
    <source>
        <dbReference type="ARBA" id="ARBA00022786"/>
    </source>
</evidence>
<evidence type="ECO:0000256" key="5">
    <source>
        <dbReference type="ARBA" id="ARBA00022679"/>
    </source>
</evidence>
<evidence type="ECO:0000256" key="6">
    <source>
        <dbReference type="ARBA" id="ARBA00022692"/>
    </source>
</evidence>
<dbReference type="Pfam" id="PF13639">
    <property type="entry name" value="zf-RING_2"/>
    <property type="match status" value="1"/>
</dbReference>
<keyword evidence="8 14" id="KW-0863">Zinc-finger</keyword>
<dbReference type="Proteomes" id="UP000030645">
    <property type="component" value="Unassembled WGS sequence"/>
</dbReference>
<evidence type="ECO:0000313" key="18">
    <source>
        <dbReference type="EMBL" id="EXC09720.1"/>
    </source>
</evidence>
<dbReference type="SMART" id="SM00184">
    <property type="entry name" value="RING"/>
    <property type="match status" value="1"/>
</dbReference>
<dbReference type="CDD" id="cd16461">
    <property type="entry name" value="RING-H2_EL5-like"/>
    <property type="match status" value="1"/>
</dbReference>
<name>W9SI91_9ROSA</name>
<evidence type="ECO:0000256" key="12">
    <source>
        <dbReference type="ARBA" id="ARBA00023136"/>
    </source>
</evidence>
<dbReference type="SUPFAM" id="SSF57850">
    <property type="entry name" value="RING/U-box"/>
    <property type="match status" value="1"/>
</dbReference>
<evidence type="ECO:0000256" key="11">
    <source>
        <dbReference type="ARBA" id="ARBA00022989"/>
    </source>
</evidence>